<keyword evidence="2" id="KW-0805">Transcription regulation</keyword>
<reference evidence="9" key="2">
    <citation type="submission" date="2021-01" db="EMBL/GenBank/DDBJ databases">
        <title>Pan-genome distribution and transcriptional activeness of fungal secondary metabolism genes in Aspergillus section Fumigati.</title>
        <authorList>
            <person name="Takahashi H."/>
            <person name="Umemura M."/>
            <person name="Ninomiya A."/>
            <person name="Kusuya Y."/>
            <person name="Urayama S."/>
            <person name="Shimizu M."/>
            <person name="Watanabe A."/>
            <person name="Kamei K."/>
            <person name="Yaguchi T."/>
            <person name="Hagiwara D."/>
        </authorList>
    </citation>
    <scope>NUCLEOTIDE SEQUENCE</scope>
    <source>
        <strain evidence="9">IFM 46973</strain>
    </source>
</reference>
<dbReference type="GO" id="GO:0000981">
    <property type="term" value="F:DNA-binding transcription factor activity, RNA polymerase II-specific"/>
    <property type="evidence" value="ECO:0007669"/>
    <property type="project" value="InterPro"/>
</dbReference>
<evidence type="ECO:0000256" key="5">
    <source>
        <dbReference type="ARBA" id="ARBA00023242"/>
    </source>
</evidence>
<evidence type="ECO:0008006" key="11">
    <source>
        <dbReference type="Google" id="ProtNLM"/>
    </source>
</evidence>
<dbReference type="RefSeq" id="XP_043149653.1">
    <property type="nucleotide sequence ID" value="XM_043293718.1"/>
</dbReference>
<evidence type="ECO:0000256" key="3">
    <source>
        <dbReference type="ARBA" id="ARBA00023125"/>
    </source>
</evidence>
<accession>A0A8E0QVS5</accession>
<dbReference type="SUPFAM" id="SSF57701">
    <property type="entry name" value="Zn2/Cys6 DNA-binding domain"/>
    <property type="match status" value="1"/>
</dbReference>
<evidence type="ECO:0000313" key="10">
    <source>
        <dbReference type="Proteomes" id="UP000036893"/>
    </source>
</evidence>
<dbReference type="InterPro" id="IPR036864">
    <property type="entry name" value="Zn2-C6_fun-type_DNA-bd_sf"/>
</dbReference>
<dbReference type="GO" id="GO:0006351">
    <property type="term" value="P:DNA-templated transcription"/>
    <property type="evidence" value="ECO:0007669"/>
    <property type="project" value="InterPro"/>
</dbReference>
<feature type="domain" description="Xylanolytic transcriptional activator regulatory" evidence="8">
    <location>
        <begin position="329"/>
        <end position="401"/>
    </location>
</feature>
<feature type="region of interest" description="Disordered" evidence="6">
    <location>
        <begin position="70"/>
        <end position="102"/>
    </location>
</feature>
<dbReference type="InterPro" id="IPR007219">
    <property type="entry name" value="XnlR_reg_dom"/>
</dbReference>
<dbReference type="PANTHER" id="PTHR47424:SF12">
    <property type="entry name" value="TRANSCRIPTION FACTOR ASQA"/>
    <property type="match status" value="1"/>
</dbReference>
<evidence type="ECO:0000256" key="1">
    <source>
        <dbReference type="ARBA" id="ARBA00022723"/>
    </source>
</evidence>
<dbReference type="SMART" id="SM00906">
    <property type="entry name" value="Fungal_trans"/>
    <property type="match status" value="1"/>
</dbReference>
<feature type="domain" description="Zn(2)-C6 fungal-type" evidence="7">
    <location>
        <begin position="30"/>
        <end position="72"/>
    </location>
</feature>
<protein>
    <recommendedName>
        <fullName evidence="11">Transcription factor domain-containing protein</fullName>
    </recommendedName>
</protein>
<dbReference type="GO" id="GO:0005634">
    <property type="term" value="C:nucleus"/>
    <property type="evidence" value="ECO:0007669"/>
    <property type="project" value="TreeGrafter"/>
</dbReference>
<evidence type="ECO:0000256" key="6">
    <source>
        <dbReference type="SAM" id="MobiDB-lite"/>
    </source>
</evidence>
<name>A0A8E0QVS5_9EURO</name>
<dbReference type="SMART" id="SM00066">
    <property type="entry name" value="GAL4"/>
    <property type="match status" value="1"/>
</dbReference>
<dbReference type="GO" id="GO:0000978">
    <property type="term" value="F:RNA polymerase II cis-regulatory region sequence-specific DNA binding"/>
    <property type="evidence" value="ECO:0007669"/>
    <property type="project" value="TreeGrafter"/>
</dbReference>
<feature type="compositionally biased region" description="Basic and acidic residues" evidence="6">
    <location>
        <begin position="80"/>
        <end position="102"/>
    </location>
</feature>
<feature type="compositionally biased region" description="Polar residues" evidence="6">
    <location>
        <begin position="18"/>
        <end position="27"/>
    </location>
</feature>
<gene>
    <name evidence="9" type="ORF">Aud_008853</name>
</gene>
<keyword evidence="4" id="KW-0804">Transcription</keyword>
<evidence type="ECO:0000256" key="4">
    <source>
        <dbReference type="ARBA" id="ARBA00023163"/>
    </source>
</evidence>
<dbReference type="CDD" id="cd00067">
    <property type="entry name" value="GAL4"/>
    <property type="match status" value="1"/>
</dbReference>
<keyword evidence="3" id="KW-0238">DNA-binding</keyword>
<keyword evidence="1" id="KW-0479">Metal-binding</keyword>
<dbReference type="GO" id="GO:0000435">
    <property type="term" value="P:positive regulation of transcription from RNA polymerase II promoter by galactose"/>
    <property type="evidence" value="ECO:0007669"/>
    <property type="project" value="TreeGrafter"/>
</dbReference>
<dbReference type="EMBL" id="BBXM02000007">
    <property type="protein sequence ID" value="GIC92387.1"/>
    <property type="molecule type" value="Genomic_DNA"/>
</dbReference>
<dbReference type="Pfam" id="PF04082">
    <property type="entry name" value="Fungal_trans"/>
    <property type="match status" value="1"/>
</dbReference>
<comment type="caution">
    <text evidence="9">The sequence shown here is derived from an EMBL/GenBank/DDBJ whole genome shotgun (WGS) entry which is preliminary data.</text>
</comment>
<evidence type="ECO:0000259" key="8">
    <source>
        <dbReference type="SMART" id="SM00906"/>
    </source>
</evidence>
<keyword evidence="5" id="KW-0539">Nucleus</keyword>
<dbReference type="CDD" id="cd12148">
    <property type="entry name" value="fungal_TF_MHR"/>
    <property type="match status" value="1"/>
</dbReference>
<sequence length="755" mass="83779">MFHTFNLAAPARHGPDQRASSSVLPSRQRQKVSRACDRCRIFRIKCGEKPCPRCVLDKVRCTWTSSPTAKQKSKILASTGREHHPEPRPRDRVRHDASPEKPEISLAPVTVSRPQMPSAPAGSATEMIIANHGRVKLDEHMDLLNRPAYVFAKIEAFFADSRTTSRTSINGAMADLKTAYPGPFPDLPQIAASGDSQPTCNEHLTEDQQTYFLRLFWEAYHPLLQASDEAEFQSLLALGRRQDSEVGKLTKALVDCMTALGIQYGHGAGLTSRILTLRRCAVNISWIGYGYFRRCRDYIALVTEPTLLSMQCYALMSLYLMNASQFREAYSLLGTAIRDSHSVNLHEEPSERLQPKERIAQRRIWWLLFMLDIKCSQQLGKPVAVQTATITCALPSVDELTAMPGNTRVCWKNLHVSTYFVHAVKLAVSLAEIQRLISTSKLYEDASNVTALEQRANLLATSLACLEKWSNELPEDLLSPRKNTGHTESMSTAESPIVLELGAPSWLHHQRVLLEVSYHNAYILLQRPFICFPQPSNSSPVQQPQTDHHARSSLQHAITMTIIVHDLCSSSDVFFGWPAILHPLWNATVTIFGFVVANPSSSRSRRAIQWIFKSLAVFEAFAATEPFAARAENLTRSLVAKLNDILMNLDEKSEQTNDRGRIALALALQQSPDSITSTTPSSTNPVDVLTGSLAGGGLEHTFDNTFFTDDSLCSSIGAVEINAWAAYQDHLDIWNGSHSDGTLDATYALGVGNTP</sequence>
<dbReference type="InterPro" id="IPR051127">
    <property type="entry name" value="Fungal_SecMet_Regulators"/>
</dbReference>
<dbReference type="AlphaFoldDB" id="A0A8E0QVS5"/>
<organism evidence="9 10">
    <name type="scientific">Aspergillus udagawae</name>
    <dbReference type="NCBI Taxonomy" id="91492"/>
    <lineage>
        <taxon>Eukaryota</taxon>
        <taxon>Fungi</taxon>
        <taxon>Dikarya</taxon>
        <taxon>Ascomycota</taxon>
        <taxon>Pezizomycotina</taxon>
        <taxon>Eurotiomycetes</taxon>
        <taxon>Eurotiomycetidae</taxon>
        <taxon>Eurotiales</taxon>
        <taxon>Aspergillaceae</taxon>
        <taxon>Aspergillus</taxon>
        <taxon>Aspergillus subgen. Fumigati</taxon>
    </lineage>
</organism>
<dbReference type="PANTHER" id="PTHR47424">
    <property type="entry name" value="REGULATORY PROTEIN GAL4"/>
    <property type="match status" value="1"/>
</dbReference>
<dbReference type="GeneID" id="66996330"/>
<evidence type="ECO:0000256" key="2">
    <source>
        <dbReference type="ARBA" id="ARBA00023015"/>
    </source>
</evidence>
<dbReference type="InterPro" id="IPR001138">
    <property type="entry name" value="Zn2Cys6_DnaBD"/>
</dbReference>
<proteinExistence type="predicted"/>
<evidence type="ECO:0000259" key="7">
    <source>
        <dbReference type="SMART" id="SM00066"/>
    </source>
</evidence>
<feature type="region of interest" description="Disordered" evidence="6">
    <location>
        <begin position="1"/>
        <end position="29"/>
    </location>
</feature>
<dbReference type="Gene3D" id="4.10.240.10">
    <property type="entry name" value="Zn(2)-C6 fungal-type DNA-binding domain"/>
    <property type="match status" value="1"/>
</dbReference>
<reference evidence="9" key="1">
    <citation type="journal article" date="2015" name="Genome Announc.">
        <title>Draft Genome Sequence of the Pathogenic Filamentous Fungus Aspergillus udagawae Strain IFM 46973T.</title>
        <authorList>
            <person name="Kusuya Y."/>
            <person name="Takahashi-Nakaguchi A."/>
            <person name="Takahashi H."/>
            <person name="Yaguchi T."/>
        </authorList>
    </citation>
    <scope>NUCLEOTIDE SEQUENCE</scope>
    <source>
        <strain evidence="9">IFM 46973</strain>
    </source>
</reference>
<evidence type="ECO:0000313" key="9">
    <source>
        <dbReference type="EMBL" id="GIC92387.1"/>
    </source>
</evidence>
<dbReference type="Proteomes" id="UP000036893">
    <property type="component" value="Unassembled WGS sequence"/>
</dbReference>
<dbReference type="GO" id="GO:0008270">
    <property type="term" value="F:zinc ion binding"/>
    <property type="evidence" value="ECO:0007669"/>
    <property type="project" value="InterPro"/>
</dbReference>